<dbReference type="InterPro" id="IPR058245">
    <property type="entry name" value="NreC/VraR/RcsB-like_REC"/>
</dbReference>
<feature type="modified residue" description="4-aspartylphosphate" evidence="3">
    <location>
        <position position="55"/>
    </location>
</feature>
<dbReference type="PRINTS" id="PR00038">
    <property type="entry name" value="HTHLUXR"/>
</dbReference>
<dbReference type="PROSITE" id="PS50043">
    <property type="entry name" value="HTH_LUXR_2"/>
    <property type="match status" value="1"/>
</dbReference>
<dbReference type="PANTHER" id="PTHR45566">
    <property type="entry name" value="HTH-TYPE TRANSCRIPTIONAL REGULATOR YHJB-RELATED"/>
    <property type="match status" value="1"/>
</dbReference>
<dbReference type="PROSITE" id="PS50110">
    <property type="entry name" value="RESPONSE_REGULATORY"/>
    <property type="match status" value="1"/>
</dbReference>
<dbReference type="PATRIC" id="fig|361183.4.peg.505"/>
<dbReference type="KEGG" id="aep:AMC99_00512"/>
<dbReference type="GO" id="GO:0000160">
    <property type="term" value="P:phosphorelay signal transduction system"/>
    <property type="evidence" value="ECO:0007669"/>
    <property type="project" value="InterPro"/>
</dbReference>
<protein>
    <submittedName>
        <fullName evidence="6">Transcriptional regulator, LuxR family</fullName>
    </submittedName>
</protein>
<evidence type="ECO:0000256" key="3">
    <source>
        <dbReference type="PROSITE-ProRule" id="PRU00169"/>
    </source>
</evidence>
<evidence type="ECO:0000313" key="7">
    <source>
        <dbReference type="Proteomes" id="UP000057938"/>
    </source>
</evidence>
<evidence type="ECO:0000313" key="6">
    <source>
        <dbReference type="EMBL" id="ALE15823.1"/>
    </source>
</evidence>
<dbReference type="OrthoDB" id="9814495at2"/>
<dbReference type="InterPro" id="IPR011006">
    <property type="entry name" value="CheY-like_superfamily"/>
</dbReference>
<dbReference type="InterPro" id="IPR001789">
    <property type="entry name" value="Sig_transdc_resp-reg_receiver"/>
</dbReference>
<gene>
    <name evidence="6" type="ORF">AMC99_00512</name>
</gene>
<feature type="domain" description="HTH luxR-type" evidence="4">
    <location>
        <begin position="136"/>
        <end position="201"/>
    </location>
</feature>
<dbReference type="Gene3D" id="3.40.50.2300">
    <property type="match status" value="1"/>
</dbReference>
<proteinExistence type="predicted"/>
<dbReference type="InterPro" id="IPR051015">
    <property type="entry name" value="EvgA-like"/>
</dbReference>
<dbReference type="STRING" id="361183.AMC99_00512"/>
<dbReference type="CDD" id="cd06170">
    <property type="entry name" value="LuxR_C_like"/>
    <property type="match status" value="1"/>
</dbReference>
<dbReference type="CDD" id="cd17535">
    <property type="entry name" value="REC_NarL-like"/>
    <property type="match status" value="1"/>
</dbReference>
<feature type="domain" description="Response regulatory" evidence="5">
    <location>
        <begin position="4"/>
        <end position="120"/>
    </location>
</feature>
<dbReference type="SUPFAM" id="SSF46894">
    <property type="entry name" value="C-terminal effector domain of the bipartite response regulators"/>
    <property type="match status" value="1"/>
</dbReference>
<organism evidence="6 7">
    <name type="scientific">Altererythrobacter epoxidivorans</name>
    <dbReference type="NCBI Taxonomy" id="361183"/>
    <lineage>
        <taxon>Bacteria</taxon>
        <taxon>Pseudomonadati</taxon>
        <taxon>Pseudomonadota</taxon>
        <taxon>Alphaproteobacteria</taxon>
        <taxon>Sphingomonadales</taxon>
        <taxon>Erythrobacteraceae</taxon>
        <taxon>Altererythrobacter</taxon>
    </lineage>
</organism>
<dbReference type="EMBL" id="CP012669">
    <property type="protein sequence ID" value="ALE15823.1"/>
    <property type="molecule type" value="Genomic_DNA"/>
</dbReference>
<evidence type="ECO:0000259" key="5">
    <source>
        <dbReference type="PROSITE" id="PS50110"/>
    </source>
</evidence>
<reference evidence="6 7" key="1">
    <citation type="submission" date="2015-09" db="EMBL/GenBank/DDBJ databases">
        <title>Complete genome sequence of a benzo[a]pyrene-degrading bacterium Altererythrobacter epoxidivorans CGMCC 1.7731T.</title>
        <authorList>
            <person name="Li Z."/>
            <person name="Cheng H."/>
            <person name="Huo Y."/>
            <person name="Xu X."/>
        </authorList>
    </citation>
    <scope>NUCLEOTIDE SEQUENCE [LARGE SCALE GENOMIC DNA]</scope>
    <source>
        <strain evidence="6 7">CGMCC 1.7731</strain>
    </source>
</reference>
<dbReference type="AlphaFoldDB" id="A0A0M4M6E5"/>
<evidence type="ECO:0000256" key="1">
    <source>
        <dbReference type="ARBA" id="ARBA00022553"/>
    </source>
</evidence>
<dbReference type="Gene3D" id="1.10.10.10">
    <property type="entry name" value="Winged helix-like DNA-binding domain superfamily/Winged helix DNA-binding domain"/>
    <property type="match status" value="1"/>
</dbReference>
<evidence type="ECO:0000259" key="4">
    <source>
        <dbReference type="PROSITE" id="PS50043"/>
    </source>
</evidence>
<dbReference type="SMART" id="SM00448">
    <property type="entry name" value="REC"/>
    <property type="match status" value="1"/>
</dbReference>
<dbReference type="PANTHER" id="PTHR45566:SF1">
    <property type="entry name" value="HTH-TYPE TRANSCRIPTIONAL REGULATOR YHJB-RELATED"/>
    <property type="match status" value="1"/>
</dbReference>
<dbReference type="SMART" id="SM00421">
    <property type="entry name" value="HTH_LUXR"/>
    <property type="match status" value="1"/>
</dbReference>
<evidence type="ECO:0000256" key="2">
    <source>
        <dbReference type="ARBA" id="ARBA00023125"/>
    </source>
</evidence>
<accession>A0A0M4M6E5</accession>
<name>A0A0M4M6E5_9SPHN</name>
<dbReference type="PROSITE" id="PS00622">
    <property type="entry name" value="HTH_LUXR_1"/>
    <property type="match status" value="1"/>
</dbReference>
<dbReference type="InterPro" id="IPR036388">
    <property type="entry name" value="WH-like_DNA-bd_sf"/>
</dbReference>
<dbReference type="GO" id="GO:0003677">
    <property type="term" value="F:DNA binding"/>
    <property type="evidence" value="ECO:0007669"/>
    <property type="project" value="UniProtKB-KW"/>
</dbReference>
<keyword evidence="7" id="KW-1185">Reference proteome</keyword>
<dbReference type="RefSeq" id="WP_061922376.1">
    <property type="nucleotide sequence ID" value="NZ_CP012669.1"/>
</dbReference>
<dbReference type="GO" id="GO:0006355">
    <property type="term" value="P:regulation of DNA-templated transcription"/>
    <property type="evidence" value="ECO:0007669"/>
    <property type="project" value="InterPro"/>
</dbReference>
<keyword evidence="1 3" id="KW-0597">Phosphoprotein</keyword>
<dbReference type="Pfam" id="PF00072">
    <property type="entry name" value="Response_reg"/>
    <property type="match status" value="1"/>
</dbReference>
<dbReference type="InterPro" id="IPR000792">
    <property type="entry name" value="Tscrpt_reg_LuxR_C"/>
</dbReference>
<dbReference type="Proteomes" id="UP000057938">
    <property type="component" value="Chromosome"/>
</dbReference>
<dbReference type="InterPro" id="IPR016032">
    <property type="entry name" value="Sig_transdc_resp-reg_C-effctor"/>
</dbReference>
<dbReference type="SUPFAM" id="SSF52172">
    <property type="entry name" value="CheY-like"/>
    <property type="match status" value="1"/>
</dbReference>
<sequence>MARSILIADDHPLMRGAIRAAVEKVWPSHEVREVSDVASARTEMEAGNVELATLDLHMQDSNGLAALLELRKLCPAVPIVVISASGDSQTIAKARELGASGFIAKTASLSDMTHSLRQISEGELVFPETSQESDAAASRLASLTPAQTRILRYLSEGLLNKQIAYEMDISEATVKAHITAIFRRLGVTNRTQAVLVAKELDINEPTSGLDT</sequence>
<keyword evidence="2" id="KW-0238">DNA-binding</keyword>
<dbReference type="Pfam" id="PF00196">
    <property type="entry name" value="GerE"/>
    <property type="match status" value="1"/>
</dbReference>